<name>A0A7W9BJR1_9RHOB</name>
<evidence type="ECO:0000313" key="3">
    <source>
        <dbReference type="Proteomes" id="UP000535415"/>
    </source>
</evidence>
<protein>
    <submittedName>
        <fullName evidence="2">Putative membrane protein</fullName>
    </submittedName>
</protein>
<sequence>MTRPHGAPQVRTLTLADLTASLKHGVQDFKAAPGLAVFFASFFVLAGLIMAAITVLTGTTYWLILAVMGYPLIGSLAALGFYETSRELHTTGQARFKDVVATVWAQRGGQLPWLAAIIVVVFLFWFFLGHMIFALFLGLSPMTNVLSTFDVFLSPNGLMMLGFGTAVGSVFALIVFGMSVLGMPMLLDRDVDFVTAIITSIGAVAACPLTYILWGICIGIITLIAMIPLFLGLFIAMPILGHASWHLYQRVTSPAPDLIAELS</sequence>
<feature type="transmembrane region" description="Helical" evidence="1">
    <location>
        <begin position="193"/>
        <end position="214"/>
    </location>
</feature>
<dbReference type="AlphaFoldDB" id="A0A7W9BJR1"/>
<dbReference type="Proteomes" id="UP000535415">
    <property type="component" value="Unassembled WGS sequence"/>
</dbReference>
<keyword evidence="1" id="KW-1133">Transmembrane helix</keyword>
<keyword evidence="1" id="KW-0472">Membrane</keyword>
<dbReference type="Pfam" id="PF09955">
    <property type="entry name" value="DUF2189"/>
    <property type="match status" value="1"/>
</dbReference>
<proteinExistence type="predicted"/>
<organism evidence="2 3">
    <name type="scientific">Yoonia ponticola</name>
    <dbReference type="NCBI Taxonomy" id="1524255"/>
    <lineage>
        <taxon>Bacteria</taxon>
        <taxon>Pseudomonadati</taxon>
        <taxon>Pseudomonadota</taxon>
        <taxon>Alphaproteobacteria</taxon>
        <taxon>Rhodobacterales</taxon>
        <taxon>Paracoccaceae</taxon>
        <taxon>Yoonia</taxon>
    </lineage>
</organism>
<dbReference type="RefSeq" id="WP_183527458.1">
    <property type="nucleotide sequence ID" value="NZ_JACIJM010000003.1"/>
</dbReference>
<feature type="transmembrane region" description="Helical" evidence="1">
    <location>
        <begin position="31"/>
        <end position="55"/>
    </location>
</feature>
<keyword evidence="1" id="KW-0812">Transmembrane</keyword>
<reference evidence="2 3" key="1">
    <citation type="submission" date="2020-08" db="EMBL/GenBank/DDBJ databases">
        <title>Genomic Encyclopedia of Type Strains, Phase IV (KMG-IV): sequencing the most valuable type-strain genomes for metagenomic binning, comparative biology and taxonomic classification.</title>
        <authorList>
            <person name="Goeker M."/>
        </authorList>
    </citation>
    <scope>NUCLEOTIDE SEQUENCE [LARGE SCALE GENOMIC DNA]</scope>
    <source>
        <strain evidence="2 3">DSM 101064</strain>
    </source>
</reference>
<dbReference type="InterPro" id="IPR018692">
    <property type="entry name" value="DUF2189"/>
</dbReference>
<dbReference type="EMBL" id="JACIJM010000003">
    <property type="protein sequence ID" value="MBB5721791.1"/>
    <property type="molecule type" value="Genomic_DNA"/>
</dbReference>
<comment type="caution">
    <text evidence="2">The sequence shown here is derived from an EMBL/GenBank/DDBJ whole genome shotgun (WGS) entry which is preliminary data.</text>
</comment>
<keyword evidence="3" id="KW-1185">Reference proteome</keyword>
<gene>
    <name evidence="2" type="ORF">FHS72_001403</name>
</gene>
<evidence type="ECO:0000256" key="1">
    <source>
        <dbReference type="SAM" id="Phobius"/>
    </source>
</evidence>
<evidence type="ECO:0000313" key="2">
    <source>
        <dbReference type="EMBL" id="MBB5721791.1"/>
    </source>
</evidence>
<accession>A0A7W9BJR1</accession>
<feature type="transmembrane region" description="Helical" evidence="1">
    <location>
        <begin position="113"/>
        <end position="137"/>
    </location>
</feature>
<feature type="transmembrane region" description="Helical" evidence="1">
    <location>
        <begin position="61"/>
        <end position="82"/>
    </location>
</feature>
<feature type="transmembrane region" description="Helical" evidence="1">
    <location>
        <begin position="220"/>
        <end position="240"/>
    </location>
</feature>
<feature type="transmembrane region" description="Helical" evidence="1">
    <location>
        <begin position="157"/>
        <end position="181"/>
    </location>
</feature>